<accession>A0A9X2HP06</accession>
<dbReference type="InterPro" id="IPR036390">
    <property type="entry name" value="WH_DNA-bd_sf"/>
</dbReference>
<organism evidence="2 3">
    <name type="scientific">Sphingomonas tagetis</name>
    <dbReference type="NCBI Taxonomy" id="2949092"/>
    <lineage>
        <taxon>Bacteria</taxon>
        <taxon>Pseudomonadati</taxon>
        <taxon>Pseudomonadota</taxon>
        <taxon>Alphaproteobacteria</taxon>
        <taxon>Sphingomonadales</taxon>
        <taxon>Sphingomonadaceae</taxon>
        <taxon>Sphingomonas</taxon>
    </lineage>
</organism>
<dbReference type="PANTHER" id="PTHR33164">
    <property type="entry name" value="TRANSCRIPTIONAL REGULATOR, MARR FAMILY"/>
    <property type="match status" value="1"/>
</dbReference>
<dbReference type="SMART" id="SM00347">
    <property type="entry name" value="HTH_MARR"/>
    <property type="match status" value="1"/>
</dbReference>
<evidence type="ECO:0000313" key="3">
    <source>
        <dbReference type="Proteomes" id="UP001139451"/>
    </source>
</evidence>
<evidence type="ECO:0000313" key="2">
    <source>
        <dbReference type="EMBL" id="MCP3733132.1"/>
    </source>
</evidence>
<dbReference type="PANTHER" id="PTHR33164:SF43">
    <property type="entry name" value="HTH-TYPE TRANSCRIPTIONAL REPRESSOR YETL"/>
    <property type="match status" value="1"/>
</dbReference>
<name>A0A9X2HP06_9SPHN</name>
<dbReference type="PRINTS" id="PR00598">
    <property type="entry name" value="HTHMARR"/>
</dbReference>
<dbReference type="Proteomes" id="UP001139451">
    <property type="component" value="Unassembled WGS sequence"/>
</dbReference>
<dbReference type="InterPro" id="IPR039422">
    <property type="entry name" value="MarR/SlyA-like"/>
</dbReference>
<protein>
    <submittedName>
        <fullName evidence="2">MarR family transcriptional regulator</fullName>
    </submittedName>
</protein>
<dbReference type="SUPFAM" id="SSF46785">
    <property type="entry name" value="Winged helix' DNA-binding domain"/>
    <property type="match status" value="1"/>
</dbReference>
<dbReference type="InterPro" id="IPR036388">
    <property type="entry name" value="WH-like_DNA-bd_sf"/>
</dbReference>
<dbReference type="AlphaFoldDB" id="A0A9X2HP06"/>
<dbReference type="RefSeq" id="WP_254297254.1">
    <property type="nucleotide sequence ID" value="NZ_JAMLDX010000033.1"/>
</dbReference>
<feature type="domain" description="HTH marR-type" evidence="1">
    <location>
        <begin position="9"/>
        <end position="139"/>
    </location>
</feature>
<reference evidence="2" key="1">
    <citation type="submission" date="2022-05" db="EMBL/GenBank/DDBJ databases">
        <title>Sphingomonas sp. strain MG17 Genome sequencing and assembly.</title>
        <authorList>
            <person name="Kim I."/>
        </authorList>
    </citation>
    <scope>NUCLEOTIDE SEQUENCE</scope>
    <source>
        <strain evidence="2">MG17</strain>
    </source>
</reference>
<proteinExistence type="predicted"/>
<dbReference type="GO" id="GO:0003700">
    <property type="term" value="F:DNA-binding transcription factor activity"/>
    <property type="evidence" value="ECO:0007669"/>
    <property type="project" value="InterPro"/>
</dbReference>
<dbReference type="InterPro" id="IPR000835">
    <property type="entry name" value="HTH_MarR-typ"/>
</dbReference>
<sequence length="144" mass="15974">MTQFSFDLDHFLPYLLNQAAELTAKRFEQVYRTKNGLTRTKWRIISHLGSTGAMTAARLSHTEKTKISRAVGALQTEGLVLRVPSTTDRRTETLQLTSAGEALFASLSQEAAAFDRQLRALIGAEAATRLEEALKRLVESPIVK</sequence>
<dbReference type="Gene3D" id="1.10.10.10">
    <property type="entry name" value="Winged helix-like DNA-binding domain superfamily/Winged helix DNA-binding domain"/>
    <property type="match status" value="1"/>
</dbReference>
<dbReference type="Pfam" id="PF12802">
    <property type="entry name" value="MarR_2"/>
    <property type="match status" value="1"/>
</dbReference>
<evidence type="ECO:0000259" key="1">
    <source>
        <dbReference type="PROSITE" id="PS50995"/>
    </source>
</evidence>
<dbReference type="EMBL" id="JAMLDX010000033">
    <property type="protein sequence ID" value="MCP3733132.1"/>
    <property type="molecule type" value="Genomic_DNA"/>
</dbReference>
<dbReference type="PROSITE" id="PS50995">
    <property type="entry name" value="HTH_MARR_2"/>
    <property type="match status" value="1"/>
</dbReference>
<gene>
    <name evidence="2" type="ORF">M9978_22250</name>
</gene>
<keyword evidence="3" id="KW-1185">Reference proteome</keyword>
<dbReference type="GO" id="GO:0006950">
    <property type="term" value="P:response to stress"/>
    <property type="evidence" value="ECO:0007669"/>
    <property type="project" value="TreeGrafter"/>
</dbReference>
<comment type="caution">
    <text evidence="2">The sequence shown here is derived from an EMBL/GenBank/DDBJ whole genome shotgun (WGS) entry which is preliminary data.</text>
</comment>